<dbReference type="EMBL" id="JAAGOA010000017">
    <property type="protein sequence ID" value="NEE02859.1"/>
    <property type="molecule type" value="Genomic_DNA"/>
</dbReference>
<dbReference type="InterPro" id="IPR048329">
    <property type="entry name" value="PcRGLX_1st"/>
</dbReference>
<dbReference type="Pfam" id="PF21346">
    <property type="entry name" value="PcRGLX_3rd"/>
    <property type="match status" value="1"/>
</dbReference>
<feature type="domain" description="PcRGLX/YetA-like N-terminal RIFT barrel" evidence="1">
    <location>
        <begin position="2"/>
        <end position="65"/>
    </location>
</feature>
<feature type="domain" description="PcRGLX/YetA-like C-terminal alpha/alpha toroid" evidence="3">
    <location>
        <begin position="477"/>
        <end position="899"/>
    </location>
</feature>
<accession>A0A6L9SCW8</accession>
<keyword evidence="5" id="KW-1185">Reference proteome</keyword>
<comment type="caution">
    <text evidence="4">The sequence shown here is derived from an EMBL/GenBank/DDBJ whole genome shotgun (WGS) entry which is preliminary data.</text>
</comment>
<evidence type="ECO:0000259" key="2">
    <source>
        <dbReference type="Pfam" id="PF21345"/>
    </source>
</evidence>
<evidence type="ECO:0000313" key="5">
    <source>
        <dbReference type="Proteomes" id="UP000475214"/>
    </source>
</evidence>
<gene>
    <name evidence="4" type="ORF">G1H10_22095</name>
</gene>
<dbReference type="Pfam" id="PF19501">
    <property type="entry name" value="PcRGLX_1st"/>
    <property type="match status" value="1"/>
</dbReference>
<dbReference type="InterPro" id="IPR048330">
    <property type="entry name" value="PcRGLX/YetA_2nd"/>
</dbReference>
<feature type="domain" description="PcRGLX/YetA-like central beta-sandwich" evidence="2">
    <location>
        <begin position="101"/>
        <end position="471"/>
    </location>
</feature>
<dbReference type="InterPro" id="IPR045793">
    <property type="entry name" value="PcRGLX/YetA-like"/>
</dbReference>
<evidence type="ECO:0000259" key="3">
    <source>
        <dbReference type="Pfam" id="PF21346"/>
    </source>
</evidence>
<dbReference type="Pfam" id="PF21345">
    <property type="entry name" value="PcRGLX_2nd"/>
    <property type="match status" value="1"/>
</dbReference>
<evidence type="ECO:0000313" key="4">
    <source>
        <dbReference type="EMBL" id="NEE02859.1"/>
    </source>
</evidence>
<dbReference type="PANTHER" id="PTHR40081">
    <property type="entry name" value="CONCANAVALIN A-LIKE LECTIN/GLUCANASE"/>
    <property type="match status" value="1"/>
</dbReference>
<dbReference type="PANTHER" id="PTHR40081:SF1">
    <property type="entry name" value="TAT PATHWAY SIGNAL SEQUENCE DOMAIN PROTEIN"/>
    <property type="match status" value="1"/>
</dbReference>
<protein>
    <submittedName>
        <fullName evidence="4">Tat pathway signal sequence domain protein</fullName>
    </submittedName>
</protein>
<dbReference type="AlphaFoldDB" id="A0A6L9SCW8"/>
<dbReference type="InterPro" id="IPR048331">
    <property type="entry name" value="PcRGLX/YetA_3rd"/>
</dbReference>
<organism evidence="4 5">
    <name type="scientific">Phytoactinopolyspora halotolerans</name>
    <dbReference type="NCBI Taxonomy" id="1981512"/>
    <lineage>
        <taxon>Bacteria</taxon>
        <taxon>Bacillati</taxon>
        <taxon>Actinomycetota</taxon>
        <taxon>Actinomycetes</taxon>
        <taxon>Jiangellales</taxon>
        <taxon>Jiangellaceae</taxon>
        <taxon>Phytoactinopolyspora</taxon>
    </lineage>
</organism>
<proteinExistence type="predicted"/>
<reference evidence="4 5" key="1">
    <citation type="submission" date="2020-02" db="EMBL/GenBank/DDBJ databases">
        <authorList>
            <person name="Li X.-J."/>
            <person name="Han X.-M."/>
        </authorList>
    </citation>
    <scope>NUCLEOTIDE SEQUENCE [LARGE SCALE GENOMIC DNA]</scope>
    <source>
        <strain evidence="4 5">CCTCC AB 2017055</strain>
    </source>
</reference>
<evidence type="ECO:0000259" key="1">
    <source>
        <dbReference type="Pfam" id="PF19501"/>
    </source>
</evidence>
<dbReference type="Proteomes" id="UP000475214">
    <property type="component" value="Unassembled WGS sequence"/>
</dbReference>
<name>A0A6L9SCW8_9ACTN</name>
<sequence length="902" mass="99157">MRWLTGPRPTGTTWGVPWPRGKVPAGASYALRHEGRDLPVQSWTTATWPDGSVKWSAHAVPALADASVAALADASVAALADASATVSLIPGEQTVAPDTPVTVAETDDTITVHTGVVHWELPRTGPVLVRTARRGGRVVMENARLTSLWQPSPTPDNGDGISRTTLHGHVERTVVEQAGPVRAVVRIDGRHTADGGADHTRDGRGPWLPFTVRLYFYAGADDVRIVHSVIWDGDADRDFLAGLALRADVPMPDELHDRHIRIAGPADDAHRPGFLTEAVRGITGLRRDPGQRFRAAQLAGRPCGPVEEWDGAVSKRLHLIPAWNDWTLDQASADGFTLRKRTSDGSAWVTIPSGTRAAGYAYVGGVSGGLGFGLRDFWKMHPTRLDVRGAATACATATIWMWSPSAETMDLRFYHDGLGQDTFAEQLEGLEITYEDYEPGFGDPHGIGRTHELTLRAVAGTPSNDELADHAAAVNDPPLLVAEPARLHAAGVFGDWAPADRSAPERAEIEDRLDFLFDFYLRQRQQRRWYGFWDYGDVMHTYDADRHQWRYDVGGYAWDNSELSPDLWLWYQFLRTGRADVFRFAEAMTRHTGEVDVYHAGRWAGLGSRHNVQHWGCSAKQLRISNAGYRRFYYYLTADERTGDLLDELADAERALLGVDATRKVRPDTYTPDPSALAIGLGTDWGALAAAWLTRWERYGDDPIGVTARDKLLRSMTGIGGLPQGFLTGEALLDLSTGRFDVSRDRIAVSHLSAVFGLAEMCAELIALTKGTELEAPGFERAWLDYCRLYLATPEEQAARLGAPLRGISLIQAHSRLTAYAAAATGDDDLARRAWKAFRHDVGDQINTNALQRRHTWTLDRIDGPSVLAPVDEAPFVSTNDAAQYGLAAIQLLALLPDDHEH</sequence>